<evidence type="ECO:0000313" key="5">
    <source>
        <dbReference type="EMBL" id="PWR23199.1"/>
    </source>
</evidence>
<reference evidence="6" key="1">
    <citation type="submission" date="2018-05" db="EMBL/GenBank/DDBJ databases">
        <title>Zavarzinia sp. HR-AS.</title>
        <authorList>
            <person name="Lee Y."/>
            <person name="Jeon C.O."/>
        </authorList>
    </citation>
    <scope>NUCLEOTIDE SEQUENCE [LARGE SCALE GENOMIC DNA]</scope>
    <source>
        <strain evidence="6">DSM 1231</strain>
    </source>
</reference>
<dbReference type="GO" id="GO:0005737">
    <property type="term" value="C:cytoplasm"/>
    <property type="evidence" value="ECO:0007669"/>
    <property type="project" value="UniProtKB-SubCell"/>
</dbReference>
<keyword evidence="6" id="KW-1185">Reference proteome</keyword>
<dbReference type="Gene3D" id="3.40.140.10">
    <property type="entry name" value="Cytidine Deaminase, domain 2"/>
    <property type="match status" value="1"/>
</dbReference>
<dbReference type="GO" id="GO:0016783">
    <property type="term" value="F:sulfurtransferase activity"/>
    <property type="evidence" value="ECO:0007669"/>
    <property type="project" value="InterPro"/>
</dbReference>
<comment type="similarity">
    <text evidence="3">Belongs to the FdhD family.</text>
</comment>
<name>A0A317E8J6_9PROT</name>
<comment type="caution">
    <text evidence="5">The sequence shown here is derived from an EMBL/GenBank/DDBJ whole genome shotgun (WGS) entry which is preliminary data.</text>
</comment>
<evidence type="ECO:0000256" key="4">
    <source>
        <dbReference type="SAM" id="MobiDB-lite"/>
    </source>
</evidence>
<comment type="function">
    <text evidence="3">Required for formate dehydrogenase (FDH) activity. Acts as a sulfur carrier protein that transfers sulfur from IscS to the molybdenum cofactor prior to its insertion into FDH.</text>
</comment>
<gene>
    <name evidence="3" type="primary">fdhD</name>
    <name evidence="5" type="ORF">DKG75_01100</name>
</gene>
<sequence length="278" mass="28759">MSAPDSAPDTAPPLHAPLQHRRGWRHDGAQVAAIDDILAEEVPVALVYNGISHAVMMATPADLEDFALGFSLAEGIIERPGELRAVERADHGPGIELALTIPPARFARLKERRRALTGRTGCGLCGIESLDSAIRPLAPLPAGPGLSARAIAAAMAGLAAGQVLNRESHAVHAAAWAGLDGTIHLLREDVGRHNALDKLTGALARAGLDPLAGFLAVTSRCSYEIVHKAAQAGITAVAAVSAPTAYAVRLAEAANIALIAFARGERHTAFTGAARIAP</sequence>
<feature type="active site" description="Cysteine persulfide intermediate" evidence="3">
    <location>
        <position position="122"/>
    </location>
</feature>
<accession>A0A317E8J6</accession>
<feature type="region of interest" description="Disordered" evidence="4">
    <location>
        <begin position="1"/>
        <end position="22"/>
    </location>
</feature>
<proteinExistence type="inferred from homology"/>
<comment type="subcellular location">
    <subcellularLocation>
        <location evidence="3">Cytoplasm</location>
    </subcellularLocation>
</comment>
<dbReference type="PANTHER" id="PTHR30592">
    <property type="entry name" value="FORMATE DEHYDROGENASE"/>
    <property type="match status" value="1"/>
</dbReference>
<dbReference type="SUPFAM" id="SSF53927">
    <property type="entry name" value="Cytidine deaminase-like"/>
    <property type="match status" value="1"/>
</dbReference>
<feature type="binding site" evidence="3">
    <location>
        <begin position="261"/>
        <end position="266"/>
    </location>
    <ligand>
        <name>Mo-bis(molybdopterin guanine dinucleotide)</name>
        <dbReference type="ChEBI" id="CHEBI:60539"/>
    </ligand>
</feature>
<dbReference type="Proteomes" id="UP000246077">
    <property type="component" value="Unassembled WGS sequence"/>
</dbReference>
<dbReference type="PANTHER" id="PTHR30592:SF1">
    <property type="entry name" value="SULFUR CARRIER PROTEIN FDHD"/>
    <property type="match status" value="1"/>
</dbReference>
<dbReference type="AlphaFoldDB" id="A0A317E8J6"/>
<dbReference type="NCBIfam" id="TIGR00129">
    <property type="entry name" value="fdhD_narQ"/>
    <property type="match status" value="1"/>
</dbReference>
<keyword evidence="2 3" id="KW-0501">Molybdenum cofactor biosynthesis</keyword>
<dbReference type="Pfam" id="PF02634">
    <property type="entry name" value="FdhD-NarQ"/>
    <property type="match status" value="1"/>
</dbReference>
<organism evidence="5 6">
    <name type="scientific">Zavarzinia compransoris</name>
    <dbReference type="NCBI Taxonomy" id="1264899"/>
    <lineage>
        <taxon>Bacteria</taxon>
        <taxon>Pseudomonadati</taxon>
        <taxon>Pseudomonadota</taxon>
        <taxon>Alphaproteobacteria</taxon>
        <taxon>Rhodospirillales</taxon>
        <taxon>Zavarziniaceae</taxon>
        <taxon>Zavarzinia</taxon>
    </lineage>
</organism>
<dbReference type="HAMAP" id="MF_00187">
    <property type="entry name" value="FdhD"/>
    <property type="match status" value="1"/>
</dbReference>
<dbReference type="GO" id="GO:0097163">
    <property type="term" value="F:sulfur carrier activity"/>
    <property type="evidence" value="ECO:0007669"/>
    <property type="project" value="UniProtKB-UniRule"/>
</dbReference>
<dbReference type="PIRSF" id="PIRSF015626">
    <property type="entry name" value="FdhD"/>
    <property type="match status" value="1"/>
</dbReference>
<dbReference type="InterPro" id="IPR016193">
    <property type="entry name" value="Cytidine_deaminase-like"/>
</dbReference>
<dbReference type="EMBL" id="QGLF01000001">
    <property type="protein sequence ID" value="PWR23199.1"/>
    <property type="molecule type" value="Genomic_DNA"/>
</dbReference>
<keyword evidence="1 3" id="KW-0963">Cytoplasm</keyword>
<evidence type="ECO:0000313" key="6">
    <source>
        <dbReference type="Proteomes" id="UP000246077"/>
    </source>
</evidence>
<evidence type="ECO:0000256" key="3">
    <source>
        <dbReference type="HAMAP-Rule" id="MF_00187"/>
    </source>
</evidence>
<dbReference type="GO" id="GO:0006777">
    <property type="term" value="P:Mo-molybdopterin cofactor biosynthetic process"/>
    <property type="evidence" value="ECO:0007669"/>
    <property type="project" value="UniProtKB-UniRule"/>
</dbReference>
<dbReference type="RefSeq" id="WP_109919233.1">
    <property type="nucleotide sequence ID" value="NZ_QGLF01000001.1"/>
</dbReference>
<dbReference type="OrthoDB" id="3197277at2"/>
<dbReference type="Gene3D" id="3.10.20.10">
    <property type="match status" value="1"/>
</dbReference>
<dbReference type="InterPro" id="IPR003786">
    <property type="entry name" value="FdhD"/>
</dbReference>
<evidence type="ECO:0000256" key="2">
    <source>
        <dbReference type="ARBA" id="ARBA00023150"/>
    </source>
</evidence>
<keyword evidence="5" id="KW-0808">Transferase</keyword>
<protein>
    <recommendedName>
        <fullName evidence="3">Sulfur carrier protein FdhD</fullName>
    </recommendedName>
</protein>
<evidence type="ECO:0000256" key="1">
    <source>
        <dbReference type="ARBA" id="ARBA00022490"/>
    </source>
</evidence>